<dbReference type="EMBL" id="ML994415">
    <property type="protein sequence ID" value="KAF2196333.1"/>
    <property type="molecule type" value="Genomic_DNA"/>
</dbReference>
<keyword evidence="2" id="KW-1185">Reference proteome</keyword>
<proteinExistence type="predicted"/>
<evidence type="ECO:0000313" key="1">
    <source>
        <dbReference type="EMBL" id="KAF2196333.1"/>
    </source>
</evidence>
<accession>A0A9P4JGZ1</accession>
<organism evidence="1 2">
    <name type="scientific">Delitschia confertaspora ATCC 74209</name>
    <dbReference type="NCBI Taxonomy" id="1513339"/>
    <lineage>
        <taxon>Eukaryota</taxon>
        <taxon>Fungi</taxon>
        <taxon>Dikarya</taxon>
        <taxon>Ascomycota</taxon>
        <taxon>Pezizomycotina</taxon>
        <taxon>Dothideomycetes</taxon>
        <taxon>Pleosporomycetidae</taxon>
        <taxon>Pleosporales</taxon>
        <taxon>Delitschiaceae</taxon>
        <taxon>Delitschia</taxon>
    </lineage>
</organism>
<gene>
    <name evidence="1" type="ORF">GQ43DRAFT_263924</name>
</gene>
<evidence type="ECO:0000313" key="2">
    <source>
        <dbReference type="Proteomes" id="UP000799536"/>
    </source>
</evidence>
<name>A0A9P4JGZ1_9PLEO</name>
<protein>
    <submittedName>
        <fullName evidence="1">Uncharacterized protein</fullName>
    </submittedName>
</protein>
<reference evidence="1" key="1">
    <citation type="journal article" date="2020" name="Stud. Mycol.">
        <title>101 Dothideomycetes genomes: a test case for predicting lifestyles and emergence of pathogens.</title>
        <authorList>
            <person name="Haridas S."/>
            <person name="Albert R."/>
            <person name="Binder M."/>
            <person name="Bloem J."/>
            <person name="Labutti K."/>
            <person name="Salamov A."/>
            <person name="Andreopoulos B."/>
            <person name="Baker S."/>
            <person name="Barry K."/>
            <person name="Bills G."/>
            <person name="Bluhm B."/>
            <person name="Cannon C."/>
            <person name="Castanera R."/>
            <person name="Culley D."/>
            <person name="Daum C."/>
            <person name="Ezra D."/>
            <person name="Gonzalez J."/>
            <person name="Henrissat B."/>
            <person name="Kuo A."/>
            <person name="Liang C."/>
            <person name="Lipzen A."/>
            <person name="Lutzoni F."/>
            <person name="Magnuson J."/>
            <person name="Mondo S."/>
            <person name="Nolan M."/>
            <person name="Ohm R."/>
            <person name="Pangilinan J."/>
            <person name="Park H.-J."/>
            <person name="Ramirez L."/>
            <person name="Alfaro M."/>
            <person name="Sun H."/>
            <person name="Tritt A."/>
            <person name="Yoshinaga Y."/>
            <person name="Zwiers L.-H."/>
            <person name="Turgeon B."/>
            <person name="Goodwin S."/>
            <person name="Spatafora J."/>
            <person name="Crous P."/>
            <person name="Grigoriev I."/>
        </authorList>
    </citation>
    <scope>NUCLEOTIDE SEQUENCE</scope>
    <source>
        <strain evidence="1">ATCC 74209</strain>
    </source>
</reference>
<dbReference type="AlphaFoldDB" id="A0A9P4JGZ1"/>
<dbReference type="Proteomes" id="UP000799536">
    <property type="component" value="Unassembled WGS sequence"/>
</dbReference>
<sequence length="94" mass="10505">MDIWWLLVVWESARSVRPSLDFSSSPRKSRQPGFIWLTMYTIPTEDQCCLHSGCQRASGRAGGSAKWTILILLFCDSAVIDEGRGSSSDTYDSL</sequence>
<comment type="caution">
    <text evidence="1">The sequence shown here is derived from an EMBL/GenBank/DDBJ whole genome shotgun (WGS) entry which is preliminary data.</text>
</comment>